<dbReference type="RefSeq" id="WP_201328928.1">
    <property type="nucleotide sequence ID" value="NZ_AP017470.1"/>
</dbReference>
<evidence type="ECO:0000256" key="4">
    <source>
        <dbReference type="ARBA" id="ARBA00022985"/>
    </source>
</evidence>
<dbReference type="CDD" id="cd02517">
    <property type="entry name" value="CMP-KDO-Synthetase"/>
    <property type="match status" value="1"/>
</dbReference>
<gene>
    <name evidence="5 6" type="primary">kdsB</name>
    <name evidence="6" type="ORF">TTHT_1033</name>
</gene>
<dbReference type="FunFam" id="3.90.550.10:FF:000011">
    <property type="entry name" value="3-deoxy-manno-octulosonate cytidylyltransferase"/>
    <property type="match status" value="1"/>
</dbReference>
<reference evidence="6 7" key="1">
    <citation type="journal article" date="2012" name="Extremophiles">
        <title>Thermotomaculum hydrothermale gen. nov., sp. nov., a novel heterotrophic thermophile within the phylum Acidobacteria from a deep-sea hydrothermal vent chimney in the Southern Okinawa Trough.</title>
        <authorList>
            <person name="Izumi H."/>
            <person name="Nunoura T."/>
            <person name="Miyazaki M."/>
            <person name="Mino S."/>
            <person name="Toki T."/>
            <person name="Takai K."/>
            <person name="Sako Y."/>
            <person name="Sawabe T."/>
            <person name="Nakagawa S."/>
        </authorList>
    </citation>
    <scope>NUCLEOTIDE SEQUENCE [LARGE SCALE GENOMIC DNA]</scope>
    <source>
        <strain evidence="6 7">AC55</strain>
    </source>
</reference>
<evidence type="ECO:0000256" key="5">
    <source>
        <dbReference type="HAMAP-Rule" id="MF_00057"/>
    </source>
</evidence>
<dbReference type="EC" id="2.7.7.38" evidence="5"/>
<keyword evidence="3 5" id="KW-0548">Nucleotidyltransferase</keyword>
<keyword evidence="4 5" id="KW-0448">Lipopolysaccharide biosynthesis</keyword>
<dbReference type="InterPro" id="IPR004528">
    <property type="entry name" value="KdsB"/>
</dbReference>
<dbReference type="NCBIfam" id="NF009905">
    <property type="entry name" value="PRK13368.1"/>
    <property type="match status" value="1"/>
</dbReference>
<dbReference type="PANTHER" id="PTHR42866:SF2">
    <property type="entry name" value="3-DEOXY-MANNO-OCTULOSONATE CYTIDYLYLTRANSFERASE, MITOCHONDRIAL"/>
    <property type="match status" value="1"/>
</dbReference>
<dbReference type="InterPro" id="IPR003329">
    <property type="entry name" value="Cytidylyl_trans"/>
</dbReference>
<evidence type="ECO:0000256" key="2">
    <source>
        <dbReference type="ARBA" id="ARBA00022679"/>
    </source>
</evidence>
<dbReference type="GO" id="GO:0008690">
    <property type="term" value="F:3-deoxy-manno-octulosonate cytidylyltransferase activity"/>
    <property type="evidence" value="ECO:0007669"/>
    <property type="project" value="UniProtKB-UniRule"/>
</dbReference>
<dbReference type="GO" id="GO:0033468">
    <property type="term" value="P:CMP-keto-3-deoxy-D-manno-octulosonic acid biosynthetic process"/>
    <property type="evidence" value="ECO:0007669"/>
    <property type="project" value="UniProtKB-UniRule"/>
</dbReference>
<dbReference type="NCBIfam" id="NF003952">
    <property type="entry name" value="PRK05450.1-5"/>
    <property type="match status" value="1"/>
</dbReference>
<dbReference type="SUPFAM" id="SSF53448">
    <property type="entry name" value="Nucleotide-diphospho-sugar transferases"/>
    <property type="match status" value="1"/>
</dbReference>
<dbReference type="Gene3D" id="3.90.550.10">
    <property type="entry name" value="Spore Coat Polysaccharide Biosynthesis Protein SpsA, Chain A"/>
    <property type="match status" value="1"/>
</dbReference>
<proteinExistence type="inferred from homology"/>
<dbReference type="GO" id="GO:0016020">
    <property type="term" value="C:membrane"/>
    <property type="evidence" value="ECO:0007669"/>
    <property type="project" value="UniProtKB-SubCell"/>
</dbReference>
<dbReference type="Proteomes" id="UP000595564">
    <property type="component" value="Chromosome"/>
</dbReference>
<keyword evidence="5" id="KW-0963">Cytoplasm</keyword>
<evidence type="ECO:0000256" key="3">
    <source>
        <dbReference type="ARBA" id="ARBA00022695"/>
    </source>
</evidence>
<keyword evidence="2 5" id="KW-0808">Transferase</keyword>
<comment type="similarity">
    <text evidence="5">Belongs to the KdsB family.</text>
</comment>
<evidence type="ECO:0000256" key="1">
    <source>
        <dbReference type="ARBA" id="ARBA00004370"/>
    </source>
</evidence>
<evidence type="ECO:0000313" key="6">
    <source>
        <dbReference type="EMBL" id="BBB32573.1"/>
    </source>
</evidence>
<comment type="catalytic activity">
    <reaction evidence="5">
        <text>3-deoxy-alpha-D-manno-oct-2-ulosonate + CTP = CMP-3-deoxy-beta-D-manno-octulosonate + diphosphate</text>
        <dbReference type="Rhea" id="RHEA:23448"/>
        <dbReference type="ChEBI" id="CHEBI:33019"/>
        <dbReference type="ChEBI" id="CHEBI:37563"/>
        <dbReference type="ChEBI" id="CHEBI:85986"/>
        <dbReference type="ChEBI" id="CHEBI:85987"/>
        <dbReference type="EC" id="2.7.7.38"/>
    </reaction>
</comment>
<dbReference type="InterPro" id="IPR029044">
    <property type="entry name" value="Nucleotide-diphossugar_trans"/>
</dbReference>
<dbReference type="NCBIfam" id="TIGR00466">
    <property type="entry name" value="kdsB"/>
    <property type="match status" value="1"/>
</dbReference>
<protein>
    <recommendedName>
        <fullName evidence="5">3-deoxy-manno-octulosonate cytidylyltransferase</fullName>
        <ecNumber evidence="5">2.7.7.38</ecNumber>
    </recommendedName>
    <alternativeName>
        <fullName evidence="5">CMP-2-keto-3-deoxyoctulosonic acid synthase</fullName>
        <shortName evidence="5">CKS</shortName>
        <shortName evidence="5">CMP-KDO synthase</shortName>
    </alternativeName>
</protein>
<comment type="subcellular location">
    <subcellularLocation>
        <location evidence="5">Cytoplasm</location>
    </subcellularLocation>
    <subcellularLocation>
        <location evidence="1">Membrane</location>
    </subcellularLocation>
</comment>
<keyword evidence="7" id="KW-1185">Reference proteome</keyword>
<dbReference type="KEGG" id="thyd:TTHT_1033"/>
<name>A0A7R6PN01_9BACT</name>
<evidence type="ECO:0000313" key="7">
    <source>
        <dbReference type="Proteomes" id="UP000595564"/>
    </source>
</evidence>
<dbReference type="HAMAP" id="MF_00057">
    <property type="entry name" value="KdsB"/>
    <property type="match status" value="1"/>
</dbReference>
<dbReference type="PANTHER" id="PTHR42866">
    <property type="entry name" value="3-DEOXY-MANNO-OCTULOSONATE CYTIDYLYLTRANSFERASE"/>
    <property type="match status" value="1"/>
</dbReference>
<dbReference type="EMBL" id="AP017470">
    <property type="protein sequence ID" value="BBB32573.1"/>
    <property type="molecule type" value="Genomic_DNA"/>
</dbReference>
<accession>A0A7R6PN01</accession>
<dbReference type="UniPathway" id="UPA00358">
    <property type="reaction ID" value="UER00476"/>
</dbReference>
<organism evidence="6 7">
    <name type="scientific">Thermotomaculum hydrothermale</name>
    <dbReference type="NCBI Taxonomy" id="981385"/>
    <lineage>
        <taxon>Bacteria</taxon>
        <taxon>Pseudomonadati</taxon>
        <taxon>Acidobacteriota</taxon>
        <taxon>Holophagae</taxon>
        <taxon>Thermotomaculales</taxon>
        <taxon>Thermotomaculaceae</taxon>
        <taxon>Thermotomaculum</taxon>
    </lineage>
</organism>
<dbReference type="GO" id="GO:0005829">
    <property type="term" value="C:cytosol"/>
    <property type="evidence" value="ECO:0007669"/>
    <property type="project" value="TreeGrafter"/>
</dbReference>
<dbReference type="Pfam" id="PF02348">
    <property type="entry name" value="CTP_transf_3"/>
    <property type="match status" value="1"/>
</dbReference>
<comment type="function">
    <text evidence="5">Activates KDO (a required 8-carbon sugar) for incorporation into bacterial lipopolysaccharide in Gram-negative bacteria.</text>
</comment>
<sequence>MKVYAIIPSRYASTRLPGKPLLKIKGKSIIQMVYEQCKKVDLLEDVIVATGDERIFNEVKSFGGKCVMTSNKHKSGTDRIAEVALKIDADVIVNVQGDEPLIKPESIESAIKPFLEDGSIVMTTLKTKIKSKEELFNPNVVKVVCDKNNFALYFSRLPIPYKKTKEMGYPFPLSETEYSNYFKHTGLYAYKRDFLIKLSKMEMTFLEKTEGLEQLRVLENGYRIFVVETEFDSLGVDTMEDYLNLKKILGE</sequence>
<dbReference type="GO" id="GO:0009103">
    <property type="term" value="P:lipopolysaccharide biosynthetic process"/>
    <property type="evidence" value="ECO:0007669"/>
    <property type="project" value="UniProtKB-UniRule"/>
</dbReference>
<dbReference type="AlphaFoldDB" id="A0A7R6PN01"/>
<dbReference type="NCBIfam" id="NF003950">
    <property type="entry name" value="PRK05450.1-3"/>
    <property type="match status" value="1"/>
</dbReference>
<comment type="pathway">
    <text evidence="5">Nucleotide-sugar biosynthesis; CMP-3-deoxy-D-manno-octulosonate biosynthesis; CMP-3-deoxy-D-manno-octulosonate from 3-deoxy-D-manno-octulosonate and CTP: step 1/1.</text>
</comment>